<gene>
    <name evidence="2" type="ORF">TUM18999_37870</name>
    <name evidence="3" type="ORF">TUM20286_41490</name>
</gene>
<dbReference type="GO" id="GO:0016740">
    <property type="term" value="F:transferase activity"/>
    <property type="evidence" value="ECO:0007669"/>
    <property type="project" value="UniProtKB-KW"/>
</dbReference>
<dbReference type="Gene3D" id="3.40.30.10">
    <property type="entry name" value="Glutaredoxin"/>
    <property type="match status" value="1"/>
</dbReference>
<evidence type="ECO:0000313" key="4">
    <source>
        <dbReference type="Proteomes" id="UP000509383"/>
    </source>
</evidence>
<keyword evidence="5" id="KW-1185">Reference proteome</keyword>
<evidence type="ECO:0000313" key="2">
    <source>
        <dbReference type="EMBL" id="BCG25596.1"/>
    </source>
</evidence>
<dbReference type="KEGG" id="ptw:TUM18999_37870"/>
<protein>
    <submittedName>
        <fullName evidence="2">Glutathione S-transferase</fullName>
    </submittedName>
</protein>
<dbReference type="EMBL" id="BQKM01000011">
    <property type="protein sequence ID" value="GJN54397.1"/>
    <property type="molecule type" value="Genomic_DNA"/>
</dbReference>
<keyword evidence="2" id="KW-0808">Transferase</keyword>
<dbReference type="CDD" id="cd03205">
    <property type="entry name" value="GST_C_6"/>
    <property type="match status" value="1"/>
</dbReference>
<evidence type="ECO:0000313" key="3">
    <source>
        <dbReference type="EMBL" id="GJN54397.1"/>
    </source>
</evidence>
<dbReference type="SUPFAM" id="SSF47616">
    <property type="entry name" value="GST C-terminal domain-like"/>
    <property type="match status" value="1"/>
</dbReference>
<dbReference type="Pfam" id="PF13410">
    <property type="entry name" value="GST_C_2"/>
    <property type="match status" value="1"/>
</dbReference>
<feature type="domain" description="GST N-terminal" evidence="1">
    <location>
        <begin position="1"/>
        <end position="82"/>
    </location>
</feature>
<dbReference type="InterPro" id="IPR036282">
    <property type="entry name" value="Glutathione-S-Trfase_C_sf"/>
</dbReference>
<evidence type="ECO:0000313" key="5">
    <source>
        <dbReference type="Proteomes" id="UP001054892"/>
    </source>
</evidence>
<dbReference type="CDD" id="cd03049">
    <property type="entry name" value="GST_N_3"/>
    <property type="match status" value="1"/>
</dbReference>
<evidence type="ECO:0000259" key="1">
    <source>
        <dbReference type="PROSITE" id="PS50404"/>
    </source>
</evidence>
<organism evidence="2 4">
    <name type="scientific">Pseudomonas tohonis</name>
    <dbReference type="NCBI Taxonomy" id="2725477"/>
    <lineage>
        <taxon>Bacteria</taxon>
        <taxon>Pseudomonadati</taxon>
        <taxon>Pseudomonadota</taxon>
        <taxon>Gammaproteobacteria</taxon>
        <taxon>Pseudomonadales</taxon>
        <taxon>Pseudomonadaceae</taxon>
        <taxon>Pseudomonas</taxon>
    </lineage>
</organism>
<dbReference type="InterPro" id="IPR004045">
    <property type="entry name" value="Glutathione_S-Trfase_N"/>
</dbReference>
<dbReference type="Proteomes" id="UP001054892">
    <property type="component" value="Unassembled WGS sequence"/>
</dbReference>
<dbReference type="RefSeq" id="WP_173178291.1">
    <property type="nucleotide sequence ID" value="NZ_AP023189.1"/>
</dbReference>
<sequence>MKLIYAGASPFARKVRVLALEAGLAAGIEMLDTAVLPIKENAEVNRANPLGKIPVLITAEGEALFDSRVICEYLDALQSGDAFFPHGAERWTCLTRAALADGLMDAALLVRYEGAIRPEALQWQDWKDGQLGKIHRALDALEAIASELQGPVDIAQIAVACALGYLDFRLSHLGWRQGHPGLERFFAAFSERESMKATVPA</sequence>
<dbReference type="PROSITE" id="PS50404">
    <property type="entry name" value="GST_NTER"/>
    <property type="match status" value="1"/>
</dbReference>
<accession>A0A6J4E8P2</accession>
<proteinExistence type="predicted"/>
<dbReference type="AlphaFoldDB" id="A0A6J4E8P2"/>
<dbReference type="Pfam" id="PF13409">
    <property type="entry name" value="GST_N_2"/>
    <property type="match status" value="1"/>
</dbReference>
<dbReference type="SUPFAM" id="SSF52833">
    <property type="entry name" value="Thioredoxin-like"/>
    <property type="match status" value="1"/>
</dbReference>
<dbReference type="Gene3D" id="1.20.1050.10">
    <property type="match status" value="1"/>
</dbReference>
<name>A0A6J4E8P2_9PSED</name>
<dbReference type="Proteomes" id="UP000509383">
    <property type="component" value="Chromosome"/>
</dbReference>
<dbReference type="InterPro" id="IPR036249">
    <property type="entry name" value="Thioredoxin-like_sf"/>
</dbReference>
<dbReference type="EMBL" id="AP023189">
    <property type="protein sequence ID" value="BCG25596.1"/>
    <property type="molecule type" value="Genomic_DNA"/>
</dbReference>
<reference evidence="2 4" key="1">
    <citation type="submission" date="2020-05" db="EMBL/GenBank/DDBJ databases">
        <title>Characterization of novel class B3 metallo-beta-lactamase from novel Pseudomonas species.</title>
        <authorList>
            <person name="Yamada K."/>
            <person name="Aoki K."/>
            <person name="Ishii Y."/>
        </authorList>
    </citation>
    <scope>NUCLEOTIDE SEQUENCE [LARGE SCALE GENOMIC DNA]</scope>
    <source>
        <strain evidence="2 4">TUM18999</strain>
        <strain evidence="3 5">TUM20286</strain>
    </source>
</reference>